<keyword evidence="14" id="KW-1185">Reference proteome</keyword>
<evidence type="ECO:0000256" key="7">
    <source>
        <dbReference type="ARBA" id="ARBA00022630"/>
    </source>
</evidence>
<evidence type="ECO:0000259" key="12">
    <source>
        <dbReference type="Pfam" id="PF01593"/>
    </source>
</evidence>
<keyword evidence="11" id="KW-0963">Cytoplasm</keyword>
<keyword evidence="7 11" id="KW-0285">Flavoprotein</keyword>
<evidence type="ECO:0000256" key="5">
    <source>
        <dbReference type="ARBA" id="ARBA00012402"/>
    </source>
</evidence>
<dbReference type="Gene3D" id="3.90.660.20">
    <property type="entry name" value="Protoporphyrinogen oxidase, mitochondrial, domain 2"/>
    <property type="match status" value="1"/>
</dbReference>
<keyword evidence="8 11" id="KW-0274">FAD</keyword>
<reference evidence="13 14" key="1">
    <citation type="journal article" date="2020" name="Sci. Rep.">
        <title>A novel cyanobacterial geosmin producer, revising GeoA distribution and dispersion patterns in Bacteria.</title>
        <authorList>
            <person name="Churro C."/>
            <person name="Semedo-Aguiar A.P."/>
            <person name="Silva A.D."/>
            <person name="Pereira-Leal J.B."/>
            <person name="Leite R.B."/>
        </authorList>
    </citation>
    <scope>NUCLEOTIDE SEQUENCE [LARGE SCALE GENOMIC DNA]</scope>
    <source>
        <strain evidence="13 14">IPMA8</strain>
    </source>
</reference>
<evidence type="ECO:0000313" key="14">
    <source>
        <dbReference type="Proteomes" id="UP000702425"/>
    </source>
</evidence>
<proteinExistence type="inferred from homology"/>
<dbReference type="PANTHER" id="PTHR42923">
    <property type="entry name" value="PROTOPORPHYRINOGEN OXIDASE"/>
    <property type="match status" value="1"/>
</dbReference>
<dbReference type="EC" id="1.3.3.15" evidence="5 11"/>
<evidence type="ECO:0000256" key="4">
    <source>
        <dbReference type="ARBA" id="ARBA00008310"/>
    </source>
</evidence>
<evidence type="ECO:0000256" key="2">
    <source>
        <dbReference type="ARBA" id="ARBA00001974"/>
    </source>
</evidence>
<evidence type="ECO:0000256" key="1">
    <source>
        <dbReference type="ARBA" id="ARBA00001755"/>
    </source>
</evidence>
<name>A0ABX2CX06_9CYAN</name>
<comment type="similarity">
    <text evidence="4 11">Belongs to the protoporphyrinogen/coproporphyrinogen oxidase family. Coproporphyrinogen III oxidase subfamily.</text>
</comment>
<organism evidence="13 14">
    <name type="scientific">Microcoleus asticus IPMA8</name>
    <dbReference type="NCBI Taxonomy" id="2563858"/>
    <lineage>
        <taxon>Bacteria</taxon>
        <taxon>Bacillati</taxon>
        <taxon>Cyanobacteriota</taxon>
        <taxon>Cyanophyceae</taxon>
        <taxon>Oscillatoriophycideae</taxon>
        <taxon>Oscillatoriales</taxon>
        <taxon>Microcoleaceae</taxon>
        <taxon>Microcoleus</taxon>
        <taxon>Microcoleus asticus</taxon>
    </lineage>
</organism>
<dbReference type="RefSeq" id="WP_172187701.1">
    <property type="nucleotide sequence ID" value="NZ_CAWPPK010000253.1"/>
</dbReference>
<dbReference type="InterPro" id="IPR002937">
    <property type="entry name" value="Amino_oxidase"/>
</dbReference>
<dbReference type="Proteomes" id="UP000702425">
    <property type="component" value="Unassembled WGS sequence"/>
</dbReference>
<dbReference type="SUPFAM" id="SSF54373">
    <property type="entry name" value="FAD-linked reductases, C-terminal domain"/>
    <property type="match status" value="1"/>
</dbReference>
<comment type="subcellular location">
    <subcellularLocation>
        <location evidence="11">Cytoplasm</location>
    </subcellularLocation>
</comment>
<dbReference type="InterPro" id="IPR036188">
    <property type="entry name" value="FAD/NAD-bd_sf"/>
</dbReference>
<comment type="pathway">
    <text evidence="3 11">Porphyrin-containing compound metabolism; protoheme biosynthesis.</text>
</comment>
<dbReference type="EMBL" id="SRRZ01000040">
    <property type="protein sequence ID" value="NQE34821.1"/>
    <property type="molecule type" value="Genomic_DNA"/>
</dbReference>
<comment type="catalytic activity">
    <reaction evidence="1">
        <text>coproporphyrinogen III + 3 O2 = coproporphyrin III + 3 H2O2</text>
        <dbReference type="Rhea" id="RHEA:43436"/>
        <dbReference type="ChEBI" id="CHEBI:15379"/>
        <dbReference type="ChEBI" id="CHEBI:16240"/>
        <dbReference type="ChEBI" id="CHEBI:57309"/>
        <dbReference type="ChEBI" id="CHEBI:131725"/>
        <dbReference type="EC" id="1.3.3.15"/>
    </reaction>
    <physiologicalReaction direction="left-to-right" evidence="1">
        <dbReference type="Rhea" id="RHEA:43437"/>
    </physiologicalReaction>
</comment>
<gene>
    <name evidence="13" type="primary">hemY</name>
    <name evidence="13" type="ORF">E5S67_02550</name>
</gene>
<evidence type="ECO:0000313" key="13">
    <source>
        <dbReference type="EMBL" id="NQE34821.1"/>
    </source>
</evidence>
<dbReference type="Gene3D" id="3.50.50.60">
    <property type="entry name" value="FAD/NAD(P)-binding domain"/>
    <property type="match status" value="1"/>
</dbReference>
<evidence type="ECO:0000256" key="9">
    <source>
        <dbReference type="ARBA" id="ARBA00023002"/>
    </source>
</evidence>
<accession>A0ABX2CX06</accession>
<dbReference type="PANTHER" id="PTHR42923:SF3">
    <property type="entry name" value="PROTOPORPHYRINOGEN OXIDASE"/>
    <property type="match status" value="1"/>
</dbReference>
<evidence type="ECO:0000256" key="10">
    <source>
        <dbReference type="ARBA" id="ARBA00023133"/>
    </source>
</evidence>
<comment type="function">
    <text evidence="11">Involved in coproporphyrin-dependent heme b biosynthesis. Catalyzes the oxidation of coproporphyrinogen III to coproporphyrin III.</text>
</comment>
<dbReference type="GO" id="GO:0004729">
    <property type="term" value="F:oxygen-dependent protoporphyrinogen oxidase activity"/>
    <property type="evidence" value="ECO:0007669"/>
    <property type="project" value="UniProtKB-EC"/>
</dbReference>
<dbReference type="Gene3D" id="1.10.3110.10">
    <property type="entry name" value="protoporphyrinogen ix oxidase, domain 3"/>
    <property type="match status" value="1"/>
</dbReference>
<keyword evidence="9 11" id="KW-0560">Oxidoreductase</keyword>
<evidence type="ECO:0000256" key="6">
    <source>
        <dbReference type="ARBA" id="ARBA00019046"/>
    </source>
</evidence>
<dbReference type="Pfam" id="PF01593">
    <property type="entry name" value="Amino_oxidase"/>
    <property type="match status" value="1"/>
</dbReference>
<dbReference type="SUPFAM" id="SSF51905">
    <property type="entry name" value="FAD/NAD(P)-binding domain"/>
    <property type="match status" value="1"/>
</dbReference>
<feature type="domain" description="Amine oxidase" evidence="12">
    <location>
        <begin position="13"/>
        <end position="463"/>
    </location>
</feature>
<dbReference type="InterPro" id="IPR004572">
    <property type="entry name" value="Protoporphyrinogen_oxidase"/>
</dbReference>
<comment type="caution">
    <text evidence="13">The sequence shown here is derived from an EMBL/GenBank/DDBJ whole genome shotgun (WGS) entry which is preliminary data.</text>
</comment>
<comment type="cofactor">
    <cofactor evidence="2 11">
        <name>FAD</name>
        <dbReference type="ChEBI" id="CHEBI:57692"/>
    </cofactor>
</comment>
<evidence type="ECO:0000256" key="8">
    <source>
        <dbReference type="ARBA" id="ARBA00022827"/>
    </source>
</evidence>
<sequence>MELLDTLIVGAGISGLSLAHALHKEATSASSLKILVAESQGRVGGNITTVTAGGFLWEEGPNSFSPTAELMKLAVDVGLKQELIFADHKLPRFVYWQNKLQPVPMTPPAMIQSQLLSFPGKLRALFGALGFVAPAMGDRLSQQGDEETVSQFFRRHLGTEVMQRLVEPFVSGVYAGDPQQLSAAAAFGRVTKMADVGGGLVAGALLSARKRPKKMPADPNVPKTRPGELGSFKQGLKALPEAIAAQLTDRLKLNWQLTRLQRTERETYIAEFSTPDGPQQVEARTVVLTTPAYVTADLLGPLQPEVSSALQTFTYPTVASVVLAYPQSDVKGKLVGFGNLIPRGQGIRTLGTIWTSSLFADRAPAGWQTLTSYIGGATDSEIGNLDSEQIVREVHRDLSRILLKPNVPQPKVLTVKLWKRAIPQYNLGHFDRLQQIDRGLKSLPGVYLCSNYFGGVALGDCVRRSFERALEVREYLQNQESDTRSI</sequence>
<keyword evidence="10 11" id="KW-0350">Heme biosynthesis</keyword>
<dbReference type="NCBIfam" id="TIGR00562">
    <property type="entry name" value="proto_IX_ox"/>
    <property type="match status" value="1"/>
</dbReference>
<dbReference type="InterPro" id="IPR050464">
    <property type="entry name" value="Zeta_carotene_desat/Oxidored"/>
</dbReference>
<protein>
    <recommendedName>
        <fullName evidence="6 11">Coproporphyrinogen III oxidase</fullName>
        <ecNumber evidence="5 11">1.3.3.15</ecNumber>
    </recommendedName>
</protein>
<evidence type="ECO:0000256" key="11">
    <source>
        <dbReference type="RuleBase" id="RU364052"/>
    </source>
</evidence>
<evidence type="ECO:0000256" key="3">
    <source>
        <dbReference type="ARBA" id="ARBA00004744"/>
    </source>
</evidence>